<feature type="compositionally biased region" description="Low complexity" evidence="2">
    <location>
        <begin position="224"/>
        <end position="236"/>
    </location>
</feature>
<dbReference type="Gene3D" id="1.10.530.10">
    <property type="match status" value="1"/>
</dbReference>
<dbReference type="InterPro" id="IPR023346">
    <property type="entry name" value="Lysozyme-like_dom_sf"/>
</dbReference>
<protein>
    <recommendedName>
        <fullName evidence="3">Transglycosylase SLT domain-containing protein</fullName>
    </recommendedName>
</protein>
<feature type="compositionally biased region" description="Low complexity" evidence="2">
    <location>
        <begin position="162"/>
        <end position="173"/>
    </location>
</feature>
<name>A0ABQ4NH57_9RHOB</name>
<evidence type="ECO:0000256" key="2">
    <source>
        <dbReference type="SAM" id="MobiDB-lite"/>
    </source>
</evidence>
<dbReference type="Pfam" id="PF01464">
    <property type="entry name" value="SLT"/>
    <property type="match status" value="1"/>
</dbReference>
<comment type="caution">
    <text evidence="4">The sequence shown here is derived from an EMBL/GenBank/DDBJ whole genome shotgun (WGS) entry which is preliminary data.</text>
</comment>
<proteinExistence type="inferred from homology"/>
<sequence>MATLRTVTRSTPVSNFSQAPAAPSPLFGILADAMDAAYETLEPIAVSQMQVEGDSLGRSMANTLDWQRGRLIERVPQAPAPYEQGGPIPSGMMPGGTLPARTGQPAPPAPTGLTPPQPGQAPTAPGSGQPVTPGARPGLPQAPNADGLPQIGGPSPRPPATPGTTARTFGGRPYMRVDPTRPVQGPPAPVGEAPQSTEVAPPPSSVGRRDRRQSAEPEAAVIDEAAPTETASPASTVSKMDEAVILTSLMNMAGLPLDQRPPEYDRIITEVSQGDDTPDEAWAEAQEMLRARGMPASENDRFGGGGDDALDGGQGNDRFETSTVPGINFSRYEREFGLPPEYLGRTAWIESRGRPDAKNPNSSATGLFQFINSTARAYGLTNRFDPVASTEAAARLARDNAAQLRRVLGRDPTGAELYLAHQQGGGGAAKLLANPNASAASIVGRDAVRLNGGNLGMTAGEFAGLWLRKYEGSRKVSGAGIGSTTGSTRSGPDFTPILYDYQAPMIRGSDGRLKQALYMPSSSPILQAHNASAMAAYNAEVLGRGAEEFLTMRRGYQGDPEGFRKQAEAFVDDLVELAPEEFRVPLRERLSSMAQQQVLGAMSEHHDETQRRANNATRALSDRYALDYEDAVAAGNAEAADAARANLTEVLRSREALPGAAWTPEQSANVLRDAERRAARRQARRAQAQRAEWNDQWDTVIAAAERYGTSKYDSLLSNPAAIAANPEKAREAGAKSMLRDMAPEFLGWSPDEQRAEIERLEAQPIGAEWELDLIDASKDLNRLTEKGLEDDPIAWAEQHFPIQPPPLPQLSPENMDEYVSGLRARREYGDQMQVTGHVDVPAYLTNAESDDLSTALSADTPADLQAVVAGALVSGLGDASPRVIQSLDAPAEVKFAGRMLASGVSPNVAVSILKGREMIAAGTASPPNGRALNATITEHFGDAFAGIDVGARGDLGKAASALYAANTGGAKLDEAGQQEAIIAAVQQAAGQTTDRRGRLLGGIQEVNGTQTLLPPNVNGEMVTQALRDALALQGNFITEAYGTDDEAVAFDWSEVANSPPMIEGMSLADAGVGFRHIQVVPTRNGRHMLRIRYQGSETDVRSADGGLFEFSMDALLEASR</sequence>
<comment type="similarity">
    <text evidence="1">Belongs to the virb1 family.</text>
</comment>
<evidence type="ECO:0000313" key="5">
    <source>
        <dbReference type="Proteomes" id="UP000786693"/>
    </source>
</evidence>
<evidence type="ECO:0000259" key="3">
    <source>
        <dbReference type="Pfam" id="PF01464"/>
    </source>
</evidence>
<dbReference type="SUPFAM" id="SSF53955">
    <property type="entry name" value="Lysozyme-like"/>
    <property type="match status" value="1"/>
</dbReference>
<dbReference type="RefSeq" id="WP_220747258.1">
    <property type="nucleotide sequence ID" value="NZ_BPFH01000001.1"/>
</dbReference>
<dbReference type="EMBL" id="BPFH01000001">
    <property type="protein sequence ID" value="GIT93745.1"/>
    <property type="molecule type" value="Genomic_DNA"/>
</dbReference>
<feature type="compositionally biased region" description="Pro residues" evidence="2">
    <location>
        <begin position="105"/>
        <end position="119"/>
    </location>
</feature>
<dbReference type="InterPro" id="IPR008258">
    <property type="entry name" value="Transglycosylase_SLT_dom_1"/>
</dbReference>
<dbReference type="Proteomes" id="UP000786693">
    <property type="component" value="Unassembled WGS sequence"/>
</dbReference>
<organism evidence="4 5">
    <name type="scientific">Jannaschia pagri</name>
    <dbReference type="NCBI Taxonomy" id="2829797"/>
    <lineage>
        <taxon>Bacteria</taxon>
        <taxon>Pseudomonadati</taxon>
        <taxon>Pseudomonadota</taxon>
        <taxon>Alphaproteobacteria</taxon>
        <taxon>Rhodobacterales</taxon>
        <taxon>Roseobacteraceae</taxon>
        <taxon>Jannaschia</taxon>
    </lineage>
</organism>
<keyword evidence="5" id="KW-1185">Reference proteome</keyword>
<reference evidence="4 5" key="1">
    <citation type="submission" date="2021-05" db="EMBL/GenBank/DDBJ databases">
        <title>Bacteria Genome sequencing.</title>
        <authorList>
            <person name="Takabe Y."/>
            <person name="Nakajima Y."/>
            <person name="Suzuki S."/>
            <person name="Shiozaki T."/>
        </authorList>
    </citation>
    <scope>NUCLEOTIDE SEQUENCE [LARGE SCALE GENOMIC DNA]</scope>
    <source>
        <strain evidence="4 5">AI_62</strain>
    </source>
</reference>
<evidence type="ECO:0000256" key="1">
    <source>
        <dbReference type="ARBA" id="ARBA00009387"/>
    </source>
</evidence>
<feature type="compositionally biased region" description="Polar residues" evidence="2">
    <location>
        <begin position="1"/>
        <end position="18"/>
    </location>
</feature>
<gene>
    <name evidence="4" type="ORF">JANAI62_03680</name>
</gene>
<feature type="domain" description="Transglycosylase SLT" evidence="3">
    <location>
        <begin position="329"/>
        <end position="406"/>
    </location>
</feature>
<accession>A0ABQ4NH57</accession>
<feature type="compositionally biased region" description="Low complexity" evidence="2">
    <location>
        <begin position="85"/>
        <end position="104"/>
    </location>
</feature>
<feature type="compositionally biased region" description="Low complexity" evidence="2">
    <location>
        <begin position="120"/>
        <end position="130"/>
    </location>
</feature>
<feature type="region of interest" description="Disordered" evidence="2">
    <location>
        <begin position="1"/>
        <end position="21"/>
    </location>
</feature>
<evidence type="ECO:0000313" key="4">
    <source>
        <dbReference type="EMBL" id="GIT93745.1"/>
    </source>
</evidence>
<feature type="region of interest" description="Disordered" evidence="2">
    <location>
        <begin position="79"/>
        <end position="236"/>
    </location>
</feature>